<reference evidence="1 2" key="1">
    <citation type="submission" date="2016-10" db="EMBL/GenBank/DDBJ databases">
        <authorList>
            <person name="Varghese N."/>
            <person name="Submissions S."/>
        </authorList>
    </citation>
    <scope>NUCLEOTIDE SEQUENCE [LARGE SCALE GENOMIC DNA]</scope>
    <source>
        <strain evidence="1 2">DSM 17997</strain>
    </source>
</reference>
<keyword evidence="2" id="KW-1185">Reference proteome</keyword>
<dbReference type="EMBL" id="FNQC01000001">
    <property type="protein sequence ID" value="SDY39565.1"/>
    <property type="molecule type" value="Genomic_DNA"/>
</dbReference>
<organism evidence="1 2">
    <name type="scientific">Rhodonellum ikkaensis</name>
    <dbReference type="NCBI Taxonomy" id="336829"/>
    <lineage>
        <taxon>Bacteria</taxon>
        <taxon>Pseudomonadati</taxon>
        <taxon>Bacteroidota</taxon>
        <taxon>Cytophagia</taxon>
        <taxon>Cytophagales</taxon>
        <taxon>Cytophagaceae</taxon>
        <taxon>Rhodonellum</taxon>
    </lineage>
</organism>
<sequence length="76" mass="9249">MVKLIPIVIEGQKIIQLSQLRIDQANDLRCWLPGNQLRNYFFQGLELHECILFETYEYWFRSNHILSRNYETILDF</sequence>
<name>A0A1H3JJ72_9BACT</name>
<dbReference type="Proteomes" id="UP000199663">
    <property type="component" value="Unassembled WGS sequence"/>
</dbReference>
<accession>A0A1H3JJ72</accession>
<evidence type="ECO:0000313" key="2">
    <source>
        <dbReference type="Proteomes" id="UP000199663"/>
    </source>
</evidence>
<gene>
    <name evidence="1" type="ORF">SAMN05444412_10118</name>
</gene>
<protein>
    <submittedName>
        <fullName evidence="1">Uncharacterized protein</fullName>
    </submittedName>
</protein>
<evidence type="ECO:0000313" key="1">
    <source>
        <dbReference type="EMBL" id="SDY39565.1"/>
    </source>
</evidence>
<comment type="caution">
    <text evidence="1">The sequence shown here is derived from an EMBL/GenBank/DDBJ whole genome shotgun (WGS) entry which is preliminary data.</text>
</comment>
<proteinExistence type="predicted"/>